<dbReference type="PANTHER" id="PTHR43270">
    <property type="entry name" value="BETA-ALA-HIS DIPEPTIDASE"/>
    <property type="match status" value="1"/>
</dbReference>
<protein>
    <submittedName>
        <fullName evidence="5">Acetylornithine deacetylase/Succinyl-diaminopimelate desuccinylase</fullName>
    </submittedName>
</protein>
<proteinExistence type="predicted"/>
<dbReference type="OrthoDB" id="9761532at2"/>
<accession>A0A1H2QX89</accession>
<dbReference type="SUPFAM" id="SSF53187">
    <property type="entry name" value="Zn-dependent exopeptidases"/>
    <property type="match status" value="1"/>
</dbReference>
<dbReference type="InterPro" id="IPR011650">
    <property type="entry name" value="Peptidase_M20_dimer"/>
</dbReference>
<dbReference type="GO" id="GO:0006508">
    <property type="term" value="P:proteolysis"/>
    <property type="evidence" value="ECO:0007669"/>
    <property type="project" value="UniProtKB-KW"/>
</dbReference>
<dbReference type="Proteomes" id="UP000199592">
    <property type="component" value="Unassembled WGS sequence"/>
</dbReference>
<dbReference type="GO" id="GO:0008233">
    <property type="term" value="F:peptidase activity"/>
    <property type="evidence" value="ECO:0007669"/>
    <property type="project" value="UniProtKB-KW"/>
</dbReference>
<dbReference type="AlphaFoldDB" id="A0A1H2QX89"/>
<sequence length="512" mass="57185">MKPTQPTNLYLTFFLTLFIALGVQGQKLSKKQIEKATQKEFKSSVKSLLDFLTIPNDGNYPEQIEANLEACTHIFSELGFQTQRLEMQGAPLLFAEKKYPNKTKTLLFYCQIDGQPVDSTEWYQPSPYLPVLKTKTDDGQWEILNTNLDKTDLDMDWRIFARSASDSKGPSMAFISALRIMEKLGKTPEYNIKVIMDFQEELGSPDLPEVVQKHSELLAADGILIMDGTRHLSNLPTLTYGARGMASATLTIFGAKRSLHSGQYGNFSPNPIFMASRLLGSLKNEEGIVQIPGFYDGISLSESEKKKLNQVPENMDTITSSLGIAAPDKVGATYQEALQYPSLNIRGLKSAWVGKEVRTIIPSEVIAEIDMRLVPESDGRKLMDSLKQYIVDQGFHLVDSIPTDEERSKFPKLASFTYKLGSKPFRTDFDSSMGKMLNRAMERLFDEQFVNMRTTGGSQPIAPFINTLGVPGVALRIPNPDNSIHAPNENLRIGNYFEGIMSCIAVLTEPME</sequence>
<dbReference type="InterPro" id="IPR051458">
    <property type="entry name" value="Cyt/Met_Dipeptidase"/>
</dbReference>
<gene>
    <name evidence="5" type="ORF">SAMN04487892_0400</name>
</gene>
<evidence type="ECO:0000256" key="1">
    <source>
        <dbReference type="ARBA" id="ARBA00022670"/>
    </source>
</evidence>
<dbReference type="GO" id="GO:0046872">
    <property type="term" value="F:metal ion binding"/>
    <property type="evidence" value="ECO:0007669"/>
    <property type="project" value="UniProtKB-KW"/>
</dbReference>
<feature type="domain" description="Peptidase M20 dimerisation" evidence="4">
    <location>
        <begin position="240"/>
        <end position="391"/>
    </location>
</feature>
<dbReference type="Pfam" id="PF07687">
    <property type="entry name" value="M20_dimer"/>
    <property type="match status" value="1"/>
</dbReference>
<keyword evidence="1" id="KW-0645">Protease</keyword>
<dbReference type="EMBL" id="FNMY01000001">
    <property type="protein sequence ID" value="SDW11787.1"/>
    <property type="molecule type" value="Genomic_DNA"/>
</dbReference>
<evidence type="ECO:0000259" key="4">
    <source>
        <dbReference type="Pfam" id="PF07687"/>
    </source>
</evidence>
<evidence type="ECO:0000313" key="5">
    <source>
        <dbReference type="EMBL" id="SDW11787.1"/>
    </source>
</evidence>
<dbReference type="Gene3D" id="3.30.70.360">
    <property type="match status" value="1"/>
</dbReference>
<dbReference type="Gene3D" id="3.40.630.10">
    <property type="entry name" value="Zn peptidases"/>
    <property type="match status" value="1"/>
</dbReference>
<dbReference type="PANTHER" id="PTHR43270:SF8">
    <property type="entry name" value="DI- AND TRIPEPTIDASE DUG2-RELATED"/>
    <property type="match status" value="1"/>
</dbReference>
<evidence type="ECO:0000313" key="6">
    <source>
        <dbReference type="Proteomes" id="UP000199592"/>
    </source>
</evidence>
<keyword evidence="3" id="KW-0378">Hydrolase</keyword>
<dbReference type="RefSeq" id="WP_090294388.1">
    <property type="nucleotide sequence ID" value="NZ_FNKI01000002.1"/>
</dbReference>
<evidence type="ECO:0000256" key="3">
    <source>
        <dbReference type="ARBA" id="ARBA00022801"/>
    </source>
</evidence>
<organism evidence="5 6">
    <name type="scientific">Flagellimonas zhangzhouensis</name>
    <dbReference type="NCBI Taxonomy" id="1073328"/>
    <lineage>
        <taxon>Bacteria</taxon>
        <taxon>Pseudomonadati</taxon>
        <taxon>Bacteroidota</taxon>
        <taxon>Flavobacteriia</taxon>
        <taxon>Flavobacteriales</taxon>
        <taxon>Flavobacteriaceae</taxon>
        <taxon>Flagellimonas</taxon>
    </lineage>
</organism>
<dbReference type="InterPro" id="IPR002933">
    <property type="entry name" value="Peptidase_M20"/>
</dbReference>
<keyword evidence="2" id="KW-0479">Metal-binding</keyword>
<dbReference type="Pfam" id="PF01546">
    <property type="entry name" value="Peptidase_M20"/>
    <property type="match status" value="1"/>
</dbReference>
<name>A0A1H2QX89_9FLAO</name>
<reference evidence="6" key="1">
    <citation type="submission" date="2016-10" db="EMBL/GenBank/DDBJ databases">
        <authorList>
            <person name="Varghese N."/>
            <person name="Submissions S."/>
        </authorList>
    </citation>
    <scope>NUCLEOTIDE SEQUENCE [LARGE SCALE GENOMIC DNA]</scope>
    <source>
        <strain evidence="6">DSM 25030</strain>
    </source>
</reference>
<keyword evidence="6" id="KW-1185">Reference proteome</keyword>
<evidence type="ECO:0000256" key="2">
    <source>
        <dbReference type="ARBA" id="ARBA00022723"/>
    </source>
</evidence>
<dbReference type="STRING" id="1073328.SAMN05216294_1748"/>